<keyword evidence="4 14" id="KW-1134">Transmembrane beta strand</keyword>
<dbReference type="PROSITE" id="PS52016">
    <property type="entry name" value="TONB_DEPENDENT_REC_3"/>
    <property type="match status" value="1"/>
</dbReference>
<dbReference type="InterPro" id="IPR010105">
    <property type="entry name" value="TonB_sidphr_rcpt"/>
</dbReference>
<dbReference type="Pfam" id="PF13620">
    <property type="entry name" value="CarboxypepD_reg"/>
    <property type="match status" value="1"/>
</dbReference>
<dbReference type="GO" id="GO:0015344">
    <property type="term" value="F:siderophore uptake transmembrane transporter activity"/>
    <property type="evidence" value="ECO:0007669"/>
    <property type="project" value="TreeGrafter"/>
</dbReference>
<dbReference type="InterPro" id="IPR012910">
    <property type="entry name" value="Plug_dom"/>
</dbReference>
<dbReference type="SUPFAM" id="SSF56935">
    <property type="entry name" value="Porins"/>
    <property type="match status" value="1"/>
</dbReference>
<evidence type="ECO:0000256" key="9">
    <source>
        <dbReference type="ARBA" id="ARBA00023065"/>
    </source>
</evidence>
<gene>
    <name evidence="19" type="ordered locus">Rmar_2785</name>
</gene>
<dbReference type="KEGG" id="rmr:Rmar_2785"/>
<dbReference type="PANTHER" id="PTHR32552">
    <property type="entry name" value="FERRICHROME IRON RECEPTOR-RELATED"/>
    <property type="match status" value="1"/>
</dbReference>
<accession>D0MH65</accession>
<evidence type="ECO:0000256" key="14">
    <source>
        <dbReference type="PROSITE-ProRule" id="PRU01360"/>
    </source>
</evidence>
<keyword evidence="5" id="KW-0410">Iron transport</keyword>
<dbReference type="InterPro" id="IPR013784">
    <property type="entry name" value="Carb-bd-like_fold"/>
</dbReference>
<dbReference type="eggNOG" id="COG4773">
    <property type="taxonomic scope" value="Bacteria"/>
</dbReference>
<evidence type="ECO:0000256" key="4">
    <source>
        <dbReference type="ARBA" id="ARBA00022452"/>
    </source>
</evidence>
<dbReference type="SUPFAM" id="SSF49452">
    <property type="entry name" value="Starch-binding domain-like"/>
    <property type="match status" value="1"/>
</dbReference>
<feature type="chain" id="PRO_5003011344" evidence="16">
    <location>
        <begin position="20"/>
        <end position="786"/>
    </location>
</feature>
<dbReference type="InterPro" id="IPR036942">
    <property type="entry name" value="Beta-barrel_TonB_sf"/>
</dbReference>
<evidence type="ECO:0000256" key="3">
    <source>
        <dbReference type="ARBA" id="ARBA00022448"/>
    </source>
</evidence>
<keyword evidence="7 16" id="KW-0732">Signal</keyword>
<dbReference type="Proteomes" id="UP000002221">
    <property type="component" value="Chromosome"/>
</dbReference>
<evidence type="ECO:0000256" key="11">
    <source>
        <dbReference type="ARBA" id="ARBA00023136"/>
    </source>
</evidence>
<keyword evidence="10 15" id="KW-0798">TonB box</keyword>
<name>D0MH65_RHOM4</name>
<dbReference type="STRING" id="518766.Rmar_2785"/>
<dbReference type="RefSeq" id="WP_012845264.1">
    <property type="nucleotide sequence ID" value="NC_013501.1"/>
</dbReference>
<organism evidence="19 20">
    <name type="scientific">Rhodothermus marinus (strain ATCC 43812 / DSM 4252 / R-10)</name>
    <name type="common">Rhodothermus obamensis</name>
    <dbReference type="NCBI Taxonomy" id="518766"/>
    <lineage>
        <taxon>Bacteria</taxon>
        <taxon>Pseudomonadati</taxon>
        <taxon>Rhodothermota</taxon>
        <taxon>Rhodothermia</taxon>
        <taxon>Rhodothermales</taxon>
        <taxon>Rhodothermaceae</taxon>
        <taxon>Rhodothermus</taxon>
    </lineage>
</organism>
<dbReference type="CDD" id="cd01347">
    <property type="entry name" value="ligand_gated_channel"/>
    <property type="match status" value="1"/>
</dbReference>
<dbReference type="InterPro" id="IPR039426">
    <property type="entry name" value="TonB-dep_rcpt-like"/>
</dbReference>
<dbReference type="GO" id="GO:0015891">
    <property type="term" value="P:siderophore transport"/>
    <property type="evidence" value="ECO:0007669"/>
    <property type="project" value="InterPro"/>
</dbReference>
<evidence type="ECO:0000259" key="18">
    <source>
        <dbReference type="Pfam" id="PF07715"/>
    </source>
</evidence>
<feature type="domain" description="TonB-dependent receptor-like beta-barrel" evidence="17">
    <location>
        <begin position="299"/>
        <end position="756"/>
    </location>
</feature>
<keyword evidence="6 14" id="KW-0812">Transmembrane</keyword>
<comment type="similarity">
    <text evidence="2 14 15">Belongs to the TonB-dependent receptor family.</text>
</comment>
<dbReference type="Pfam" id="PF07715">
    <property type="entry name" value="Plug"/>
    <property type="match status" value="1"/>
</dbReference>
<dbReference type="Gene3D" id="2.170.130.10">
    <property type="entry name" value="TonB-dependent receptor, plug domain"/>
    <property type="match status" value="1"/>
</dbReference>
<evidence type="ECO:0000256" key="6">
    <source>
        <dbReference type="ARBA" id="ARBA00022692"/>
    </source>
</evidence>
<evidence type="ECO:0000259" key="17">
    <source>
        <dbReference type="Pfam" id="PF00593"/>
    </source>
</evidence>
<dbReference type="OrthoDB" id="9775095at2"/>
<dbReference type="AlphaFoldDB" id="D0MH65"/>
<keyword evidence="12 19" id="KW-0675">Receptor</keyword>
<feature type="domain" description="TonB-dependent receptor plug" evidence="18">
    <location>
        <begin position="131"/>
        <end position="226"/>
    </location>
</feature>
<keyword evidence="9" id="KW-0406">Ion transport</keyword>
<evidence type="ECO:0000313" key="19">
    <source>
        <dbReference type="EMBL" id="ACY49654.1"/>
    </source>
</evidence>
<dbReference type="GO" id="GO:0038023">
    <property type="term" value="F:signaling receptor activity"/>
    <property type="evidence" value="ECO:0007669"/>
    <property type="project" value="InterPro"/>
</dbReference>
<keyword evidence="3 14" id="KW-0813">Transport</keyword>
<evidence type="ECO:0000256" key="1">
    <source>
        <dbReference type="ARBA" id="ARBA00004571"/>
    </source>
</evidence>
<feature type="signal peptide" evidence="16">
    <location>
        <begin position="1"/>
        <end position="19"/>
    </location>
</feature>
<protein>
    <submittedName>
        <fullName evidence="19">TonB-dependent siderophore receptor</fullName>
    </submittedName>
</protein>
<evidence type="ECO:0000256" key="16">
    <source>
        <dbReference type="SAM" id="SignalP"/>
    </source>
</evidence>
<keyword evidence="8" id="KW-0408">Iron</keyword>
<dbReference type="NCBIfam" id="TIGR01783">
    <property type="entry name" value="TonB-siderophor"/>
    <property type="match status" value="1"/>
</dbReference>
<evidence type="ECO:0000256" key="10">
    <source>
        <dbReference type="ARBA" id="ARBA00023077"/>
    </source>
</evidence>
<dbReference type="Gene3D" id="2.60.40.1120">
    <property type="entry name" value="Carboxypeptidase-like, regulatory domain"/>
    <property type="match status" value="1"/>
</dbReference>
<dbReference type="GO" id="GO:0030246">
    <property type="term" value="F:carbohydrate binding"/>
    <property type="evidence" value="ECO:0007669"/>
    <property type="project" value="InterPro"/>
</dbReference>
<keyword evidence="11 14" id="KW-0472">Membrane</keyword>
<evidence type="ECO:0000313" key="20">
    <source>
        <dbReference type="Proteomes" id="UP000002221"/>
    </source>
</evidence>
<evidence type="ECO:0000256" key="5">
    <source>
        <dbReference type="ARBA" id="ARBA00022496"/>
    </source>
</evidence>
<comment type="subcellular location">
    <subcellularLocation>
        <location evidence="1 14">Cell outer membrane</location>
        <topology evidence="1 14">Multi-pass membrane protein</topology>
    </subcellularLocation>
</comment>
<keyword evidence="20" id="KW-1185">Reference proteome</keyword>
<keyword evidence="13 14" id="KW-0998">Cell outer membrane</keyword>
<dbReference type="PANTHER" id="PTHR32552:SF68">
    <property type="entry name" value="FERRICHROME OUTER MEMBRANE TRANSPORTER_PHAGE RECEPTOR"/>
    <property type="match status" value="1"/>
</dbReference>
<dbReference type="EMBL" id="CP001807">
    <property type="protein sequence ID" value="ACY49654.1"/>
    <property type="molecule type" value="Genomic_DNA"/>
</dbReference>
<dbReference type="Pfam" id="PF00593">
    <property type="entry name" value="TonB_dep_Rec_b-barrel"/>
    <property type="match status" value="1"/>
</dbReference>
<dbReference type="GO" id="GO:0009279">
    <property type="term" value="C:cell outer membrane"/>
    <property type="evidence" value="ECO:0007669"/>
    <property type="project" value="UniProtKB-SubCell"/>
</dbReference>
<evidence type="ECO:0000256" key="15">
    <source>
        <dbReference type="RuleBase" id="RU003357"/>
    </source>
</evidence>
<evidence type="ECO:0000256" key="8">
    <source>
        <dbReference type="ARBA" id="ARBA00023004"/>
    </source>
</evidence>
<dbReference type="HOGENOM" id="CLU_008287_9_4_10"/>
<evidence type="ECO:0000256" key="2">
    <source>
        <dbReference type="ARBA" id="ARBA00009810"/>
    </source>
</evidence>
<sequence>MKRFVPVSLVLCWALGAAAQPQATLEGRVLSATQQPVVGAHVFLEGTSYADLTDSLGAFRIQAPPGAYRLVVQHVSYVLWSQPVTLHPGRQEVFPVLEEATYVLGELVVSERRPSPNRQVLFTMSRLPVEVRNQPQTVSVVDARLLAQQEALTLHDAIKNIPGAYSWATFGNSNSTFGARGFRGITYLKNGVEVSTSMPAIEGAESVQVIKGASAIVFGLVSPGGAINLETKKPRFTPGGQVSLQVGSFDLYRAQFDTWGPLNSAATVAYRLNGVLLSSGSYRKYVSQRRTYLNPSLAWRLRPTTSLVLEYDYLLDNHTPDNGTILYNNEIYDLPFDQFLGFRTDNQRIESHQFSATLTHQLHGPLFLRAVASYAWEANDIQRPGNNANVIRGTSLLVRALTRSESDYVNSLFQVDLLGQQVRTGVLTHDFQLGLDYRQRRTEQLRYGSVVIDTVDVRSGDIPNDVSLPALRRDRLGQEFEQIVGVAAQDVVTVGAFKLLLGLRYTMVQSEGETYYYSREETVLSPYTRKHGWTPSFGAIYRVRPNIGLFATYTNTFQPTSYRGADGEELGNQVTDQIEFGIRSEWLEDRLTVNLALYQIYDKNQIVPAVAQDENGVWRELGYYERSGDYRNRGLELDVRALLPSGFELTAGYSYIDAKYLKSDKYRENAVPLNTPTHSGNAWLYYTVPQGRLRGVSVGLGVFYTGERWGNDQVKRPWHGIDPTQPVHKLPAYTEVNLAVRYQTGPIALRFGVNNLLDERSYLSYRNYYINPIEPRRYSFSLSYAF</sequence>
<dbReference type="InterPro" id="IPR000531">
    <property type="entry name" value="Beta-barrel_TonB"/>
</dbReference>
<evidence type="ECO:0000256" key="7">
    <source>
        <dbReference type="ARBA" id="ARBA00022729"/>
    </source>
</evidence>
<dbReference type="InterPro" id="IPR037066">
    <property type="entry name" value="Plug_dom_sf"/>
</dbReference>
<proteinExistence type="inferred from homology"/>
<reference evidence="19 20" key="1">
    <citation type="journal article" date="2009" name="Stand. Genomic Sci.">
        <title>Complete genome sequence of Rhodothermus marinus type strain (R-10).</title>
        <authorList>
            <person name="Nolan M."/>
            <person name="Tindall B.J."/>
            <person name="Pomrenke H."/>
            <person name="Lapidus A."/>
            <person name="Copeland A."/>
            <person name="Glavina Del Rio T."/>
            <person name="Lucas S."/>
            <person name="Chen F."/>
            <person name="Tice H."/>
            <person name="Cheng J.F."/>
            <person name="Saunders E."/>
            <person name="Han C."/>
            <person name="Bruce D."/>
            <person name="Goodwin L."/>
            <person name="Chain P."/>
            <person name="Pitluck S."/>
            <person name="Ovchinikova G."/>
            <person name="Pati A."/>
            <person name="Ivanova N."/>
            <person name="Mavromatis K."/>
            <person name="Chen A."/>
            <person name="Palaniappan K."/>
            <person name="Land M."/>
            <person name="Hauser L."/>
            <person name="Chang Y.J."/>
            <person name="Jeffries C.D."/>
            <person name="Brettin T."/>
            <person name="Goker M."/>
            <person name="Bristow J."/>
            <person name="Eisen J.A."/>
            <person name="Markowitz V."/>
            <person name="Hugenholtz P."/>
            <person name="Kyrpides N.C."/>
            <person name="Klenk H.P."/>
            <person name="Detter J.C."/>
        </authorList>
    </citation>
    <scope>NUCLEOTIDE SEQUENCE [LARGE SCALE GENOMIC DNA]</scope>
    <source>
        <strain evidence="20">ATCC 43812 / DSM 4252 / R-10</strain>
    </source>
</reference>
<dbReference type="Gene3D" id="2.40.170.20">
    <property type="entry name" value="TonB-dependent receptor, beta-barrel domain"/>
    <property type="match status" value="1"/>
</dbReference>
<evidence type="ECO:0000256" key="13">
    <source>
        <dbReference type="ARBA" id="ARBA00023237"/>
    </source>
</evidence>
<evidence type="ECO:0000256" key="12">
    <source>
        <dbReference type="ARBA" id="ARBA00023170"/>
    </source>
</evidence>